<dbReference type="EC" id="2.7.11.1" evidence="1"/>
<dbReference type="InterPro" id="IPR008266">
    <property type="entry name" value="Tyr_kinase_AS"/>
</dbReference>
<comment type="catalytic activity">
    <reaction evidence="3">
        <text>L-seryl-[protein] + ATP = O-phospho-L-seryl-[protein] + ADP + H(+)</text>
        <dbReference type="Rhea" id="RHEA:17989"/>
        <dbReference type="Rhea" id="RHEA-COMP:9863"/>
        <dbReference type="Rhea" id="RHEA-COMP:11604"/>
        <dbReference type="ChEBI" id="CHEBI:15378"/>
        <dbReference type="ChEBI" id="CHEBI:29999"/>
        <dbReference type="ChEBI" id="CHEBI:30616"/>
        <dbReference type="ChEBI" id="CHEBI:83421"/>
        <dbReference type="ChEBI" id="CHEBI:456216"/>
        <dbReference type="EC" id="2.7.11.1"/>
    </reaction>
</comment>
<dbReference type="SUPFAM" id="SSF56112">
    <property type="entry name" value="Protein kinase-like (PK-like)"/>
    <property type="match status" value="1"/>
</dbReference>
<keyword evidence="6" id="KW-1185">Reference proteome</keyword>
<keyword evidence="5" id="KW-0808">Transferase</keyword>
<reference evidence="5" key="1">
    <citation type="journal article" date="2021" name="Nat. Commun.">
        <title>Genetic determinants of endophytism in the Arabidopsis root mycobiome.</title>
        <authorList>
            <person name="Mesny F."/>
            <person name="Miyauchi S."/>
            <person name="Thiergart T."/>
            <person name="Pickel B."/>
            <person name="Atanasova L."/>
            <person name="Karlsson M."/>
            <person name="Huettel B."/>
            <person name="Barry K.W."/>
            <person name="Haridas S."/>
            <person name="Chen C."/>
            <person name="Bauer D."/>
            <person name="Andreopoulos W."/>
            <person name="Pangilinan J."/>
            <person name="LaButti K."/>
            <person name="Riley R."/>
            <person name="Lipzen A."/>
            <person name="Clum A."/>
            <person name="Drula E."/>
            <person name="Henrissat B."/>
            <person name="Kohler A."/>
            <person name="Grigoriev I.V."/>
            <person name="Martin F.M."/>
            <person name="Hacquard S."/>
        </authorList>
    </citation>
    <scope>NUCLEOTIDE SEQUENCE</scope>
    <source>
        <strain evidence="5">MPI-SDFR-AT-0117</strain>
    </source>
</reference>
<gene>
    <name evidence="5" type="ORF">F5X68DRAFT_269422</name>
</gene>
<evidence type="ECO:0000259" key="4">
    <source>
        <dbReference type="Pfam" id="PF01636"/>
    </source>
</evidence>
<dbReference type="InterPro" id="IPR011009">
    <property type="entry name" value="Kinase-like_dom_sf"/>
</dbReference>
<dbReference type="Proteomes" id="UP000770015">
    <property type="component" value="Unassembled WGS sequence"/>
</dbReference>
<evidence type="ECO:0000256" key="3">
    <source>
        <dbReference type="ARBA" id="ARBA00048679"/>
    </source>
</evidence>
<dbReference type="OrthoDB" id="8300194at2759"/>
<dbReference type="Gene3D" id="3.90.1200.10">
    <property type="match status" value="1"/>
</dbReference>
<feature type="domain" description="Aminoglycoside phosphotransferase" evidence="4">
    <location>
        <begin position="50"/>
        <end position="351"/>
    </location>
</feature>
<dbReference type="Pfam" id="PF01636">
    <property type="entry name" value="APH"/>
    <property type="match status" value="1"/>
</dbReference>
<evidence type="ECO:0000313" key="6">
    <source>
        <dbReference type="Proteomes" id="UP000770015"/>
    </source>
</evidence>
<dbReference type="GO" id="GO:0004674">
    <property type="term" value="F:protein serine/threonine kinase activity"/>
    <property type="evidence" value="ECO:0007669"/>
    <property type="project" value="UniProtKB-EC"/>
</dbReference>
<accession>A0A9P8V887</accession>
<evidence type="ECO:0000256" key="2">
    <source>
        <dbReference type="ARBA" id="ARBA00047899"/>
    </source>
</evidence>
<name>A0A9P8V887_9PEZI</name>
<comment type="catalytic activity">
    <reaction evidence="2">
        <text>L-threonyl-[protein] + ATP = O-phospho-L-threonyl-[protein] + ADP + H(+)</text>
        <dbReference type="Rhea" id="RHEA:46608"/>
        <dbReference type="Rhea" id="RHEA-COMP:11060"/>
        <dbReference type="Rhea" id="RHEA-COMP:11605"/>
        <dbReference type="ChEBI" id="CHEBI:15378"/>
        <dbReference type="ChEBI" id="CHEBI:30013"/>
        <dbReference type="ChEBI" id="CHEBI:30616"/>
        <dbReference type="ChEBI" id="CHEBI:61977"/>
        <dbReference type="ChEBI" id="CHEBI:456216"/>
        <dbReference type="EC" id="2.7.11.1"/>
    </reaction>
</comment>
<dbReference type="InterPro" id="IPR051678">
    <property type="entry name" value="AGP_Transferase"/>
</dbReference>
<dbReference type="PANTHER" id="PTHR21310:SF15">
    <property type="entry name" value="AMINOGLYCOSIDE PHOSPHOTRANSFERASE DOMAIN-CONTAINING PROTEIN"/>
    <property type="match status" value="1"/>
</dbReference>
<dbReference type="AlphaFoldDB" id="A0A9P8V887"/>
<dbReference type="EMBL" id="JAGSXJ010000016">
    <property type="protein sequence ID" value="KAH6684855.1"/>
    <property type="molecule type" value="Genomic_DNA"/>
</dbReference>
<dbReference type="InterPro" id="IPR002575">
    <property type="entry name" value="Aminoglycoside_PTrfase"/>
</dbReference>
<proteinExistence type="predicted"/>
<keyword evidence="5" id="KW-0418">Kinase</keyword>
<organism evidence="5 6">
    <name type="scientific">Plectosphaerella plurivora</name>
    <dbReference type="NCBI Taxonomy" id="936078"/>
    <lineage>
        <taxon>Eukaryota</taxon>
        <taxon>Fungi</taxon>
        <taxon>Dikarya</taxon>
        <taxon>Ascomycota</taxon>
        <taxon>Pezizomycotina</taxon>
        <taxon>Sordariomycetes</taxon>
        <taxon>Hypocreomycetidae</taxon>
        <taxon>Glomerellales</taxon>
        <taxon>Plectosphaerellaceae</taxon>
        <taxon>Plectosphaerella</taxon>
    </lineage>
</organism>
<protein>
    <recommendedName>
        <fullName evidence="1">non-specific serine/threonine protein kinase</fullName>
        <ecNumber evidence="1">2.7.11.1</ecNumber>
    </recommendedName>
</protein>
<sequence>MSSTTRPQTPPHQPLHGVRMSARGIDQLLRAMYPECVTISVAQLPSGRSFNNRIYNVKADRGQAGAEDLVFKLAGRFFKSDKIQNEVICLRLMEIHCPEVPAPRVRAWSEDGRSLVRISSDGDGCETIEAPESEEGDHSGGWILMTRVPGEPVVPEEWDQKTMMALAHQLADMVATWRRKIPAIRHSANLLFCDRESVELSLSMSNMETDFPWTKAQGLIGVPVDATPRAKQPASLVEYYQMRLESALYEVETKDIYALNRNLCVLVRRFAAETLPRLSLASGPPKEKAFVFTHRDLSTRNILVEGNPPRITGVVDFEFSGFFPETEEFVNAFDDEPGDWPKGFTAAYRDELEIRGVATPLKSFDQVVWDRILSLDRLVEHIAPWWLAGQESQEVLRDELEKAGEVVRREIVALENSLD</sequence>
<evidence type="ECO:0000313" key="5">
    <source>
        <dbReference type="EMBL" id="KAH6684855.1"/>
    </source>
</evidence>
<dbReference type="PROSITE" id="PS00109">
    <property type="entry name" value="PROTEIN_KINASE_TYR"/>
    <property type="match status" value="1"/>
</dbReference>
<evidence type="ECO:0000256" key="1">
    <source>
        <dbReference type="ARBA" id="ARBA00012513"/>
    </source>
</evidence>
<dbReference type="PANTHER" id="PTHR21310">
    <property type="entry name" value="AMINOGLYCOSIDE PHOSPHOTRANSFERASE-RELATED-RELATED"/>
    <property type="match status" value="1"/>
</dbReference>
<comment type="caution">
    <text evidence="5">The sequence shown here is derived from an EMBL/GenBank/DDBJ whole genome shotgun (WGS) entry which is preliminary data.</text>
</comment>